<evidence type="ECO:0000313" key="2">
    <source>
        <dbReference type="Proteomes" id="UP000262939"/>
    </source>
</evidence>
<dbReference type="Gene3D" id="3.30.110.170">
    <property type="entry name" value="Protein of unknown function (DUF541), domain 1"/>
    <property type="match status" value="1"/>
</dbReference>
<sequence>MNNYRYPPFSSAPVSLDRNKTNSLTVSGEETVQAAPDQAIITLGATTENKDPAAAQQDNAAIILRVINSIKALGIPENQIKTVEYRIDPQYDYQEGTQIFRGYKVTHLIRITASNIKQVGEIVDTAVKNGANTVSSVRFTVSNQEVHYNRALSLALENARQKAISMAKTLGVTLNDTPEQVQETSIGQPLPFQMDAYSKIAAAATPIQPGELNISAAVKVEYSYF</sequence>
<dbReference type="PANTHER" id="PTHR34387:SF1">
    <property type="entry name" value="PERIPLASMIC IMMUNOGENIC PROTEIN"/>
    <property type="match status" value="1"/>
</dbReference>
<organism evidence="1 2">
    <name type="scientific">Peribacillus glennii</name>
    <dbReference type="NCBI Taxonomy" id="2303991"/>
    <lineage>
        <taxon>Bacteria</taxon>
        <taxon>Bacillati</taxon>
        <taxon>Bacillota</taxon>
        <taxon>Bacilli</taxon>
        <taxon>Bacillales</taxon>
        <taxon>Bacillaceae</taxon>
        <taxon>Peribacillus</taxon>
    </lineage>
</organism>
<dbReference type="PANTHER" id="PTHR34387">
    <property type="entry name" value="SLR1258 PROTEIN"/>
    <property type="match status" value="1"/>
</dbReference>
<proteinExistence type="predicted"/>
<comment type="caution">
    <text evidence="1">The sequence shown here is derived from an EMBL/GenBank/DDBJ whole genome shotgun (WGS) entry which is preliminary data.</text>
</comment>
<dbReference type="Proteomes" id="UP000262939">
    <property type="component" value="Unassembled WGS sequence"/>
</dbReference>
<keyword evidence="2" id="KW-1185">Reference proteome</keyword>
<dbReference type="RefSeq" id="WP_117323316.1">
    <property type="nucleotide sequence ID" value="NZ_QVTD01000010.1"/>
</dbReference>
<gene>
    <name evidence="1" type="ORF">D0466_14690</name>
</gene>
<dbReference type="InterPro" id="IPR052022">
    <property type="entry name" value="26kDa_periplasmic_antigen"/>
</dbReference>
<name>A0A372L9W6_9BACI</name>
<accession>A0A372L9W6</accession>
<dbReference type="AlphaFoldDB" id="A0A372L9W6"/>
<dbReference type="Pfam" id="PF04402">
    <property type="entry name" value="SIMPL"/>
    <property type="match status" value="1"/>
</dbReference>
<protein>
    <submittedName>
        <fullName evidence="1">DUF541 domain-containing protein</fullName>
    </submittedName>
</protein>
<dbReference type="InterPro" id="IPR007497">
    <property type="entry name" value="SIMPL/DUF541"/>
</dbReference>
<dbReference type="GO" id="GO:0006974">
    <property type="term" value="P:DNA damage response"/>
    <property type="evidence" value="ECO:0007669"/>
    <property type="project" value="TreeGrafter"/>
</dbReference>
<dbReference type="Gene3D" id="3.30.70.2970">
    <property type="entry name" value="Protein of unknown function (DUF541), domain 2"/>
    <property type="match status" value="1"/>
</dbReference>
<dbReference type="OrthoDB" id="9785192at2"/>
<reference evidence="1 2" key="1">
    <citation type="submission" date="2018-08" db="EMBL/GenBank/DDBJ databases">
        <title>Bacillus chawlae sp. nov., Bacillus glennii sp. nov., and Bacillus saganii sp. nov. Isolated from the Vehicle Assembly Building at Kennedy Space Center where the Viking Spacecraft were Assembled.</title>
        <authorList>
            <person name="Seuylemezian A."/>
            <person name="Vaishampayan P."/>
        </authorList>
    </citation>
    <scope>NUCLEOTIDE SEQUENCE [LARGE SCALE GENOMIC DNA]</scope>
    <source>
        <strain evidence="1 2">V44-8</strain>
    </source>
</reference>
<evidence type="ECO:0000313" key="1">
    <source>
        <dbReference type="EMBL" id="RFU62420.1"/>
    </source>
</evidence>
<dbReference type="EMBL" id="QVTD01000010">
    <property type="protein sequence ID" value="RFU62420.1"/>
    <property type="molecule type" value="Genomic_DNA"/>
</dbReference>